<evidence type="ECO:0000313" key="1">
    <source>
        <dbReference type="EMBL" id="MBR0655883.1"/>
    </source>
</evidence>
<dbReference type="RefSeq" id="WP_211874726.1">
    <property type="nucleotide sequence ID" value="NZ_JAAEDH010000013.1"/>
</dbReference>
<dbReference type="InterPro" id="IPR019734">
    <property type="entry name" value="TPR_rpt"/>
</dbReference>
<reference evidence="1" key="1">
    <citation type="submission" date="2020-01" db="EMBL/GenBank/DDBJ databases">
        <authorList>
            <person name="Rat A."/>
        </authorList>
    </citation>
    <scope>NUCLEOTIDE SEQUENCE</scope>
    <source>
        <strain evidence="1">LMG 28251</strain>
    </source>
</reference>
<dbReference type="Proteomes" id="UP001196068">
    <property type="component" value="Unassembled WGS sequence"/>
</dbReference>
<sequence>MAEAEAVATDARGWLHLAHARWAAGDRPGAREAAAEAVASSPDNAELVLTLAHFDLNIGDLVRAGEGFRAALALDATLAGAWSGAAEVAFLAGSVDTAVEAARRAVALSPGEGRPALRLGQFLIAGGGDPVEAEAALRAAFSFGEGGAHPHLTLAEALLRQDRRAEALAEAMRAHEEAPEDAGIRQRHAEFQIACGGDVALAERELRALVEAGGASIGAMAGLGDALWRLGRDAEAIAALEATIEAFPEMGFPHERLGHLLVAMGGDAVRAEAAFRAAIAFPGAPEHLFIGLAEALKRQDRAGDAYQVLQEAAALFPHSYAAPWTLGLLILEADDGVLAEAEACFIQVMARRPGHGDAHLGLAEVYRRQKRIKDAVAEFRSGAALGPTPGLLRVIRFRLYGVMD</sequence>
<dbReference type="InterPro" id="IPR052943">
    <property type="entry name" value="TMTC_O-mannosyl-trnsfr"/>
</dbReference>
<comment type="caution">
    <text evidence="1">The sequence shown here is derived from an EMBL/GenBank/DDBJ whole genome shotgun (WGS) entry which is preliminary data.</text>
</comment>
<dbReference type="EMBL" id="JAAEDH010000013">
    <property type="protein sequence ID" value="MBR0655883.1"/>
    <property type="molecule type" value="Genomic_DNA"/>
</dbReference>
<protein>
    <submittedName>
        <fullName evidence="1">Tetratricopeptide repeat protein</fullName>
    </submittedName>
</protein>
<dbReference type="InterPro" id="IPR011990">
    <property type="entry name" value="TPR-like_helical_dom_sf"/>
</dbReference>
<gene>
    <name evidence="1" type="ORF">GXW79_12445</name>
</gene>
<evidence type="ECO:0000313" key="2">
    <source>
        <dbReference type="Proteomes" id="UP001196068"/>
    </source>
</evidence>
<dbReference type="PANTHER" id="PTHR44809:SF1">
    <property type="entry name" value="PROTEIN O-MANNOSYL-TRANSFERASE TMTC1"/>
    <property type="match status" value="1"/>
</dbReference>
<keyword evidence="2" id="KW-1185">Reference proteome</keyword>
<dbReference type="SUPFAM" id="SSF48452">
    <property type="entry name" value="TPR-like"/>
    <property type="match status" value="1"/>
</dbReference>
<accession>A0AAF1JZK7</accession>
<dbReference type="PANTHER" id="PTHR44809">
    <property type="match status" value="1"/>
</dbReference>
<organism evidence="1 2">
    <name type="scientific">Plastoroseomonas arctica</name>
    <dbReference type="NCBI Taxonomy" id="1509237"/>
    <lineage>
        <taxon>Bacteria</taxon>
        <taxon>Pseudomonadati</taxon>
        <taxon>Pseudomonadota</taxon>
        <taxon>Alphaproteobacteria</taxon>
        <taxon>Acetobacterales</taxon>
        <taxon>Acetobacteraceae</taxon>
        <taxon>Plastoroseomonas</taxon>
    </lineage>
</organism>
<name>A0AAF1JZK7_9PROT</name>
<dbReference type="SMART" id="SM00028">
    <property type="entry name" value="TPR"/>
    <property type="match status" value="6"/>
</dbReference>
<dbReference type="Gene3D" id="1.25.40.10">
    <property type="entry name" value="Tetratricopeptide repeat domain"/>
    <property type="match status" value="2"/>
</dbReference>
<dbReference type="Pfam" id="PF13432">
    <property type="entry name" value="TPR_16"/>
    <property type="match status" value="2"/>
</dbReference>
<proteinExistence type="predicted"/>
<dbReference type="AlphaFoldDB" id="A0AAF1JZK7"/>
<reference evidence="1" key="2">
    <citation type="journal article" date="2021" name="Syst. Appl. Microbiol.">
        <title>Roseomonas hellenica sp. nov., isolated from roots of wild-growing Alkanna tinctoria.</title>
        <authorList>
            <person name="Rat A."/>
            <person name="Naranjo H.D."/>
            <person name="Lebbe L."/>
            <person name="Cnockaert M."/>
            <person name="Krigas N."/>
            <person name="Grigoriadou K."/>
            <person name="Maloupa E."/>
            <person name="Willems A."/>
        </authorList>
    </citation>
    <scope>NUCLEOTIDE SEQUENCE</scope>
    <source>
        <strain evidence="1">LMG 28251</strain>
    </source>
</reference>